<comment type="caution">
    <text evidence="2">The sequence shown here is derived from an EMBL/GenBank/DDBJ whole genome shotgun (WGS) entry which is preliminary data.</text>
</comment>
<proteinExistence type="predicted"/>
<dbReference type="EMBL" id="JAAFAN010000003">
    <property type="protein sequence ID" value="NDO88096.1"/>
    <property type="molecule type" value="Genomic_DNA"/>
</dbReference>
<reference evidence="2 3" key="1">
    <citation type="journal article" date="2021" name="Arch. Microbiol.">
        <title>Cellulosimicrobium fucosivorans sp. nov., isolated from San Elijo Lagoon, contains a fucose metabolic pathway linked to carotenoid production.</title>
        <authorList>
            <person name="Aviles F.A."/>
            <person name="Kyndt J.A."/>
        </authorList>
    </citation>
    <scope>NUCLEOTIDE SEQUENCE [LARGE SCALE GENOMIC DNA]</scope>
    <source>
        <strain evidence="2 3">SE3</strain>
    </source>
</reference>
<accession>A0ABX0B6Q8</accession>
<evidence type="ECO:0000256" key="1">
    <source>
        <dbReference type="SAM" id="MobiDB-lite"/>
    </source>
</evidence>
<evidence type="ECO:0000313" key="2">
    <source>
        <dbReference type="EMBL" id="NDO88096.1"/>
    </source>
</evidence>
<gene>
    <name evidence="2" type="ORF">GYH36_01195</name>
</gene>
<feature type="region of interest" description="Disordered" evidence="1">
    <location>
        <begin position="56"/>
        <end position="75"/>
    </location>
</feature>
<protein>
    <submittedName>
        <fullName evidence="2">Uncharacterized protein</fullName>
    </submittedName>
</protein>
<keyword evidence="3" id="KW-1185">Reference proteome</keyword>
<dbReference type="Proteomes" id="UP000471672">
    <property type="component" value="Unassembled WGS sequence"/>
</dbReference>
<name>A0ABX0B6Q8_9MICO</name>
<sequence length="90" mass="10169">MTLTFEYVGVDGKVQTNVSYLDWSEINARTYAVKKSVHHVAKEMAKIQEILEKRAAPLRRREQGTGPEPTRQQPGVLARIYERLTGGLGQ</sequence>
<evidence type="ECO:0000313" key="3">
    <source>
        <dbReference type="Proteomes" id="UP000471672"/>
    </source>
</evidence>
<organism evidence="2 3">
    <name type="scientific">Cellulosimicrobium composti</name>
    <dbReference type="NCBI Taxonomy" id="2672572"/>
    <lineage>
        <taxon>Bacteria</taxon>
        <taxon>Bacillati</taxon>
        <taxon>Actinomycetota</taxon>
        <taxon>Actinomycetes</taxon>
        <taxon>Micrococcales</taxon>
        <taxon>Promicromonosporaceae</taxon>
        <taxon>Cellulosimicrobium</taxon>
    </lineage>
</organism>